<evidence type="ECO:0000313" key="2">
    <source>
        <dbReference type="Proteomes" id="UP000703893"/>
    </source>
</evidence>
<comment type="caution">
    <text evidence="1">The sequence shown here is derived from an EMBL/GenBank/DDBJ whole genome shotgun (WGS) entry which is preliminary data.</text>
</comment>
<name>A0A938BN41_9BACT</name>
<gene>
    <name evidence="1" type="ORF">FJZ00_07360</name>
</gene>
<evidence type="ECO:0000313" key="1">
    <source>
        <dbReference type="EMBL" id="MBM3274953.1"/>
    </source>
</evidence>
<protein>
    <submittedName>
        <fullName evidence="1">B12-binding domain-containing radical SAM protein</fullName>
    </submittedName>
</protein>
<reference evidence="1 2" key="1">
    <citation type="submission" date="2019-03" db="EMBL/GenBank/DDBJ databases">
        <title>Lake Tanganyika Metagenome-Assembled Genomes (MAGs).</title>
        <authorList>
            <person name="Tran P."/>
        </authorList>
    </citation>
    <scope>NUCLEOTIDE SEQUENCE [LARGE SCALE GENOMIC DNA]</scope>
    <source>
        <strain evidence="1">K_DeepCast_65m_m2_236</strain>
    </source>
</reference>
<feature type="non-terminal residue" evidence="1">
    <location>
        <position position="71"/>
    </location>
</feature>
<dbReference type="EMBL" id="VGJX01000388">
    <property type="protein sequence ID" value="MBM3274953.1"/>
    <property type="molecule type" value="Genomic_DNA"/>
</dbReference>
<dbReference type="PANTHER" id="PTHR42731">
    <property type="entry name" value="SLL1084 PROTEIN"/>
    <property type="match status" value="1"/>
</dbReference>
<proteinExistence type="predicted"/>
<accession>A0A938BN41</accession>
<dbReference type="AlphaFoldDB" id="A0A938BN41"/>
<sequence length="71" mass="8257">MKSRIEAILPRVEKPARYLGNEWGAIRKPWDGAAVRWALAFPDLYEVGMSHLGSRILYQLLNKREDTLCER</sequence>
<dbReference type="PANTHER" id="PTHR42731:SF1">
    <property type="entry name" value="RADICAL SAM DOMAIN PROTEIN"/>
    <property type="match status" value="1"/>
</dbReference>
<organism evidence="1 2">
    <name type="scientific">Candidatus Tanganyikabacteria bacterium</name>
    <dbReference type="NCBI Taxonomy" id="2961651"/>
    <lineage>
        <taxon>Bacteria</taxon>
        <taxon>Bacillati</taxon>
        <taxon>Candidatus Sericytochromatia</taxon>
        <taxon>Candidatus Tanganyikabacteria</taxon>
    </lineage>
</organism>
<dbReference type="Proteomes" id="UP000703893">
    <property type="component" value="Unassembled WGS sequence"/>
</dbReference>